<dbReference type="PROSITE" id="PS50022">
    <property type="entry name" value="FA58C_3"/>
    <property type="match status" value="1"/>
</dbReference>
<keyword evidence="2" id="KW-0472">Membrane</keyword>
<evidence type="ECO:0000259" key="4">
    <source>
        <dbReference type="PROSITE" id="PS50022"/>
    </source>
</evidence>
<dbReference type="Gene3D" id="2.60.120.260">
    <property type="entry name" value="Galactose-binding domain-like"/>
    <property type="match status" value="1"/>
</dbReference>
<dbReference type="PROSITE" id="PS01285">
    <property type="entry name" value="FA58C_1"/>
    <property type="match status" value="1"/>
</dbReference>
<feature type="chain" id="PRO_5046260239" evidence="3">
    <location>
        <begin position="21"/>
        <end position="572"/>
    </location>
</feature>
<accession>A0ABN7T171</accession>
<dbReference type="InterPro" id="IPR006461">
    <property type="entry name" value="PLAC_motif_containing"/>
</dbReference>
<name>A0ABN7T171_OIKDI</name>
<protein>
    <submittedName>
        <fullName evidence="5">Oidioi.mRNA.OKI2018_I69.chr1.g3920.t1.cds</fullName>
    </submittedName>
</protein>
<dbReference type="EMBL" id="OU015566">
    <property type="protein sequence ID" value="CAG5108711.1"/>
    <property type="molecule type" value="Genomic_DNA"/>
</dbReference>
<dbReference type="InterPro" id="IPR000421">
    <property type="entry name" value="FA58C"/>
</dbReference>
<dbReference type="Pfam" id="PF00754">
    <property type="entry name" value="F5_F8_type_C"/>
    <property type="match status" value="1"/>
</dbReference>
<evidence type="ECO:0000256" key="2">
    <source>
        <dbReference type="SAM" id="Phobius"/>
    </source>
</evidence>
<keyword evidence="3" id="KW-0732">Signal</keyword>
<dbReference type="InterPro" id="IPR008979">
    <property type="entry name" value="Galactose-bd-like_sf"/>
</dbReference>
<comment type="similarity">
    <text evidence="1">Belongs to the cornifelin family.</text>
</comment>
<feature type="signal peptide" evidence="3">
    <location>
        <begin position="1"/>
        <end position="20"/>
    </location>
</feature>
<dbReference type="PANTHER" id="PTHR24543">
    <property type="entry name" value="MULTICOPPER OXIDASE-RELATED"/>
    <property type="match status" value="1"/>
</dbReference>
<feature type="transmembrane region" description="Helical" evidence="2">
    <location>
        <begin position="435"/>
        <end position="458"/>
    </location>
</feature>
<proteinExistence type="inferred from homology"/>
<gene>
    <name evidence="5" type="ORF">OKIOD_LOCUS12685</name>
</gene>
<dbReference type="SUPFAM" id="SSF49785">
    <property type="entry name" value="Galactose-binding domain-like"/>
    <property type="match status" value="1"/>
</dbReference>
<feature type="domain" description="F5/8 type C" evidence="4">
    <location>
        <begin position="126"/>
        <end position="269"/>
    </location>
</feature>
<dbReference type="SMART" id="SM00231">
    <property type="entry name" value="FA58C"/>
    <property type="match status" value="1"/>
</dbReference>
<dbReference type="Proteomes" id="UP001158576">
    <property type="component" value="Chromosome 1"/>
</dbReference>
<evidence type="ECO:0000256" key="1">
    <source>
        <dbReference type="ARBA" id="ARBA00009024"/>
    </source>
</evidence>
<keyword evidence="2" id="KW-1133">Transmembrane helix</keyword>
<dbReference type="Pfam" id="PF04749">
    <property type="entry name" value="PLAC8"/>
    <property type="match status" value="1"/>
</dbReference>
<sequence>MGQSGTATCILSCCLPISWCCISCSQRGEIRQLRGIDGSAINDCLLSFFCLWCVMIQNEVEVTSPVTIYKNKHTRFPKPKRTEKEIQAEEINEDCSFQIRNQKKNMKILLFAIFSAASAGDSFQECDFPLGVEDGRIPDRNFKASKSHADSAAAHYARLNNEDGAGAWCHPTISPEDLNEYLQIELLSIARITRIALQGRPSGSERAETVFLNVSLDGEHWSQHPDVFTVASDDDIIELSPSISGKFLRIIPRTDKGKPVCIRTEVIGCYRDDFFESYSLSSLPRDNLEPETGLVESSLSGVGRLVDGIEDEYLTFPASENGALTVTMKWTKPLNISELVFHVSARARGCLNQIEVTNSADETWRYNIDCARKVEHRIIPLLLEKVVTEIRIKISYTGVLHLSEISWTKDESEIAPIRMDSVLIELDSSLTTNQWITVGGVVLGGLLFLVILCVFLVVSRSNRSDKNFEGQSYDGTTIYRDGTFVNLVPSPNYSTGPSIVTNQSRFTQHSHVDYVLPAQSYPQYSYQPKLVANPSQKINEFGHEYSEIGSITADSGRGESLTENDHYAQLVH</sequence>
<keyword evidence="2" id="KW-0812">Transmembrane</keyword>
<evidence type="ECO:0000256" key="3">
    <source>
        <dbReference type="SAM" id="SignalP"/>
    </source>
</evidence>
<evidence type="ECO:0000313" key="6">
    <source>
        <dbReference type="Proteomes" id="UP001158576"/>
    </source>
</evidence>
<organism evidence="5 6">
    <name type="scientific">Oikopleura dioica</name>
    <name type="common">Tunicate</name>
    <dbReference type="NCBI Taxonomy" id="34765"/>
    <lineage>
        <taxon>Eukaryota</taxon>
        <taxon>Metazoa</taxon>
        <taxon>Chordata</taxon>
        <taxon>Tunicata</taxon>
        <taxon>Appendicularia</taxon>
        <taxon>Copelata</taxon>
        <taxon>Oikopleuridae</taxon>
        <taxon>Oikopleura</taxon>
    </lineage>
</organism>
<evidence type="ECO:0000313" key="5">
    <source>
        <dbReference type="EMBL" id="CAG5108711.1"/>
    </source>
</evidence>
<keyword evidence="6" id="KW-1185">Reference proteome</keyword>
<reference evidence="5 6" key="1">
    <citation type="submission" date="2021-04" db="EMBL/GenBank/DDBJ databases">
        <authorList>
            <person name="Bliznina A."/>
        </authorList>
    </citation>
    <scope>NUCLEOTIDE SEQUENCE [LARGE SCALE GENOMIC DNA]</scope>
</reference>